<gene>
    <name evidence="3" type="ORF">DEH80_11975</name>
</gene>
<dbReference type="AlphaFoldDB" id="A0A363UJH6"/>
<reference evidence="3 4" key="1">
    <citation type="submission" date="2018-05" db="EMBL/GenBank/DDBJ databases">
        <title>Abyssibacter profundi OUC007T gen. nov., sp. nov, a marine bacterium isolated from seawater of the Mariana Trench.</title>
        <authorList>
            <person name="Zhou S."/>
        </authorList>
    </citation>
    <scope>NUCLEOTIDE SEQUENCE [LARGE SCALE GENOMIC DNA]</scope>
    <source>
        <strain evidence="3 4">OUC007</strain>
    </source>
</reference>
<feature type="compositionally biased region" description="Basic and acidic residues" evidence="1">
    <location>
        <begin position="49"/>
        <end position="59"/>
    </location>
</feature>
<name>A0A363UJH6_9GAMM</name>
<evidence type="ECO:0000313" key="4">
    <source>
        <dbReference type="Proteomes" id="UP000251800"/>
    </source>
</evidence>
<comment type="caution">
    <text evidence="3">The sequence shown here is derived from an EMBL/GenBank/DDBJ whole genome shotgun (WGS) entry which is preliminary data.</text>
</comment>
<dbReference type="PROSITE" id="PS50222">
    <property type="entry name" value="EF_HAND_2"/>
    <property type="match status" value="1"/>
</dbReference>
<feature type="domain" description="EF-hand" evidence="2">
    <location>
        <begin position="65"/>
        <end position="100"/>
    </location>
</feature>
<dbReference type="GO" id="GO:0005509">
    <property type="term" value="F:calcium ion binding"/>
    <property type="evidence" value="ECO:0007669"/>
    <property type="project" value="InterPro"/>
</dbReference>
<feature type="region of interest" description="Disordered" evidence="1">
    <location>
        <begin position="37"/>
        <end position="59"/>
    </location>
</feature>
<dbReference type="EMBL" id="QEQK01000010">
    <property type="protein sequence ID" value="PWN55579.1"/>
    <property type="molecule type" value="Genomic_DNA"/>
</dbReference>
<dbReference type="Gene3D" id="1.10.238.10">
    <property type="entry name" value="EF-hand"/>
    <property type="match status" value="1"/>
</dbReference>
<evidence type="ECO:0000256" key="1">
    <source>
        <dbReference type="SAM" id="MobiDB-lite"/>
    </source>
</evidence>
<dbReference type="InterPro" id="IPR018247">
    <property type="entry name" value="EF_Hand_1_Ca_BS"/>
</dbReference>
<dbReference type="PROSITE" id="PS00018">
    <property type="entry name" value="EF_HAND_1"/>
    <property type="match status" value="1"/>
</dbReference>
<dbReference type="OrthoDB" id="5986268at2"/>
<dbReference type="InterPro" id="IPR002048">
    <property type="entry name" value="EF_hand_dom"/>
</dbReference>
<dbReference type="Proteomes" id="UP000251800">
    <property type="component" value="Unassembled WGS sequence"/>
</dbReference>
<keyword evidence="4" id="KW-1185">Reference proteome</keyword>
<dbReference type="Pfam" id="PF13202">
    <property type="entry name" value="EF-hand_5"/>
    <property type="match status" value="1"/>
</dbReference>
<accession>A0A363UJH6</accession>
<dbReference type="SUPFAM" id="SSF47473">
    <property type="entry name" value="EF-hand"/>
    <property type="match status" value="1"/>
</dbReference>
<protein>
    <recommendedName>
        <fullName evidence="2">EF-hand domain-containing protein</fullName>
    </recommendedName>
</protein>
<organism evidence="3 4">
    <name type="scientific">Abyssibacter profundi</name>
    <dbReference type="NCBI Taxonomy" id="2182787"/>
    <lineage>
        <taxon>Bacteria</taxon>
        <taxon>Pseudomonadati</taxon>
        <taxon>Pseudomonadota</taxon>
        <taxon>Gammaproteobacteria</taxon>
        <taxon>Chromatiales</taxon>
        <taxon>Oceanococcaceae</taxon>
        <taxon>Abyssibacter</taxon>
    </lineage>
</organism>
<evidence type="ECO:0000313" key="3">
    <source>
        <dbReference type="EMBL" id="PWN55579.1"/>
    </source>
</evidence>
<sequence length="115" mass="12895">MVRELFINNQRWSAGGAKALSVAGVVAMLVSGLAGAESSPDRQAQFRQADVDGSRSLSREEVRNGLPKIIHTRFDEIDLDQDGQLSPDELRALQARQAELREARRAQRLRDLKRR</sequence>
<dbReference type="InterPro" id="IPR011992">
    <property type="entry name" value="EF-hand-dom_pair"/>
</dbReference>
<proteinExistence type="predicted"/>
<evidence type="ECO:0000259" key="2">
    <source>
        <dbReference type="PROSITE" id="PS50222"/>
    </source>
</evidence>